<evidence type="ECO:0000313" key="1">
    <source>
        <dbReference type="EMBL" id="MEQ2566541.1"/>
    </source>
</evidence>
<sequence length="48" mass="5802">MILNLCLFIFFGYAGRAMYKMIKAKPKYRRKYVMNTPYGKVKVIYDEK</sequence>
<protein>
    <submittedName>
        <fullName evidence="1">Uncharacterized protein</fullName>
    </submittedName>
</protein>
<name>A0ABV1HW31_9FIRM</name>
<organism evidence="1 2">
    <name type="scientific">Ruminococcoides intestinihominis</name>
    <dbReference type="NCBI Taxonomy" id="3133161"/>
    <lineage>
        <taxon>Bacteria</taxon>
        <taxon>Bacillati</taxon>
        <taxon>Bacillota</taxon>
        <taxon>Clostridia</taxon>
        <taxon>Eubacteriales</taxon>
        <taxon>Oscillospiraceae</taxon>
        <taxon>Ruminococcoides</taxon>
    </lineage>
</organism>
<accession>A0ABV1HW31</accession>
<dbReference type="Proteomes" id="UP001478133">
    <property type="component" value="Unassembled WGS sequence"/>
</dbReference>
<comment type="caution">
    <text evidence="1">The sequence shown here is derived from an EMBL/GenBank/DDBJ whole genome shotgun (WGS) entry which is preliminary data.</text>
</comment>
<evidence type="ECO:0000313" key="2">
    <source>
        <dbReference type="Proteomes" id="UP001478133"/>
    </source>
</evidence>
<proteinExistence type="predicted"/>
<dbReference type="EMBL" id="JBBMFI010000083">
    <property type="protein sequence ID" value="MEQ2566541.1"/>
    <property type="molecule type" value="Genomic_DNA"/>
</dbReference>
<dbReference type="RefSeq" id="WP_211148111.1">
    <property type="nucleotide sequence ID" value="NZ_JBBMEY010000003.1"/>
</dbReference>
<gene>
    <name evidence="1" type="ORF">ABFO16_09935</name>
</gene>
<keyword evidence="2" id="KW-1185">Reference proteome</keyword>
<reference evidence="1 2" key="1">
    <citation type="submission" date="2024-03" db="EMBL/GenBank/DDBJ databases">
        <title>Human intestinal bacterial collection.</title>
        <authorList>
            <person name="Pauvert C."/>
            <person name="Hitch T.C.A."/>
            <person name="Clavel T."/>
        </authorList>
    </citation>
    <scope>NUCLEOTIDE SEQUENCE [LARGE SCALE GENOMIC DNA]</scope>
    <source>
        <strain evidence="1 2">CLA-AP-H18</strain>
    </source>
</reference>